<accession>A0ABW3ERH8</accession>
<proteinExistence type="predicted"/>
<organism evidence="1 2">
    <name type="scientific">Actinomadura sediminis</name>
    <dbReference type="NCBI Taxonomy" id="1038904"/>
    <lineage>
        <taxon>Bacteria</taxon>
        <taxon>Bacillati</taxon>
        <taxon>Actinomycetota</taxon>
        <taxon>Actinomycetes</taxon>
        <taxon>Streptosporangiales</taxon>
        <taxon>Thermomonosporaceae</taxon>
        <taxon>Actinomadura</taxon>
    </lineage>
</organism>
<gene>
    <name evidence="1" type="ORF">ACFQ11_18400</name>
</gene>
<dbReference type="Proteomes" id="UP001596972">
    <property type="component" value="Unassembled WGS sequence"/>
</dbReference>
<reference evidence="2" key="1">
    <citation type="journal article" date="2019" name="Int. J. Syst. Evol. Microbiol.">
        <title>The Global Catalogue of Microorganisms (GCM) 10K type strain sequencing project: providing services to taxonomists for standard genome sequencing and annotation.</title>
        <authorList>
            <consortium name="The Broad Institute Genomics Platform"/>
            <consortium name="The Broad Institute Genome Sequencing Center for Infectious Disease"/>
            <person name="Wu L."/>
            <person name="Ma J."/>
        </authorList>
    </citation>
    <scope>NUCLEOTIDE SEQUENCE [LARGE SCALE GENOMIC DNA]</scope>
    <source>
        <strain evidence="2">JCM 31202</strain>
    </source>
</reference>
<evidence type="ECO:0000313" key="2">
    <source>
        <dbReference type="Proteomes" id="UP001596972"/>
    </source>
</evidence>
<keyword evidence="2" id="KW-1185">Reference proteome</keyword>
<sequence length="77" mass="8686">MIERISSGDVELTTIDYGDETGPFYYVVIDDTPVLPEAPLPWNEAQRKAEQERAEDPDASVEVVECTDEDLKWAGIR</sequence>
<comment type="caution">
    <text evidence="1">The sequence shown here is derived from an EMBL/GenBank/DDBJ whole genome shotgun (WGS) entry which is preliminary data.</text>
</comment>
<name>A0ABW3ERH8_9ACTN</name>
<dbReference type="RefSeq" id="WP_378300090.1">
    <property type="nucleotide sequence ID" value="NZ_JBHTJA010000034.1"/>
</dbReference>
<dbReference type="EMBL" id="JBHTJA010000034">
    <property type="protein sequence ID" value="MFD0902376.1"/>
    <property type="molecule type" value="Genomic_DNA"/>
</dbReference>
<protein>
    <submittedName>
        <fullName evidence="1">Uncharacterized protein</fullName>
    </submittedName>
</protein>
<evidence type="ECO:0000313" key="1">
    <source>
        <dbReference type="EMBL" id="MFD0902376.1"/>
    </source>
</evidence>